<evidence type="ECO:0000313" key="3">
    <source>
        <dbReference type="Proteomes" id="UP000271162"/>
    </source>
</evidence>
<keyword evidence="3" id="KW-1185">Reference proteome</keyword>
<dbReference type="AlphaFoldDB" id="A0A0N4Y108"/>
<feature type="compositionally biased region" description="Basic and acidic residues" evidence="1">
    <location>
        <begin position="16"/>
        <end position="25"/>
    </location>
</feature>
<evidence type="ECO:0000313" key="2">
    <source>
        <dbReference type="EMBL" id="VDL72860.1"/>
    </source>
</evidence>
<evidence type="ECO:0000313" key="4">
    <source>
        <dbReference type="WBParaSite" id="NBR_0000927001-mRNA-1"/>
    </source>
</evidence>
<gene>
    <name evidence="2" type="ORF">NBR_LOCUS9271</name>
</gene>
<sequence length="79" mass="8456">MVMVVEYWGRAGRGEEGDFRVDKQPIGRATAQPTAGPSSLITTDLKTSLAEKNVSAGLVGRNQYGGALCERNSGEESRK</sequence>
<dbReference type="Proteomes" id="UP000271162">
    <property type="component" value="Unassembled WGS sequence"/>
</dbReference>
<feature type="region of interest" description="Disordered" evidence="1">
    <location>
        <begin position="16"/>
        <end position="40"/>
    </location>
</feature>
<name>A0A0N4Y108_NIPBR</name>
<feature type="compositionally biased region" description="Polar residues" evidence="1">
    <location>
        <begin position="31"/>
        <end position="40"/>
    </location>
</feature>
<dbReference type="EMBL" id="UYSL01020116">
    <property type="protein sequence ID" value="VDL72860.1"/>
    <property type="molecule type" value="Genomic_DNA"/>
</dbReference>
<proteinExistence type="predicted"/>
<accession>A0A0N4Y108</accession>
<organism evidence="4">
    <name type="scientific">Nippostrongylus brasiliensis</name>
    <name type="common">Rat hookworm</name>
    <dbReference type="NCBI Taxonomy" id="27835"/>
    <lineage>
        <taxon>Eukaryota</taxon>
        <taxon>Metazoa</taxon>
        <taxon>Ecdysozoa</taxon>
        <taxon>Nematoda</taxon>
        <taxon>Chromadorea</taxon>
        <taxon>Rhabditida</taxon>
        <taxon>Rhabditina</taxon>
        <taxon>Rhabditomorpha</taxon>
        <taxon>Strongyloidea</taxon>
        <taxon>Heligmosomidae</taxon>
        <taxon>Nippostrongylus</taxon>
    </lineage>
</organism>
<protein>
    <submittedName>
        <fullName evidence="2 4">Uncharacterized protein</fullName>
    </submittedName>
</protein>
<reference evidence="2 3" key="2">
    <citation type="submission" date="2018-11" db="EMBL/GenBank/DDBJ databases">
        <authorList>
            <consortium name="Pathogen Informatics"/>
        </authorList>
    </citation>
    <scope>NUCLEOTIDE SEQUENCE [LARGE SCALE GENOMIC DNA]</scope>
</reference>
<dbReference type="WBParaSite" id="NBR_0000927001-mRNA-1">
    <property type="protein sequence ID" value="NBR_0000927001-mRNA-1"/>
    <property type="gene ID" value="NBR_0000927001"/>
</dbReference>
<evidence type="ECO:0000256" key="1">
    <source>
        <dbReference type="SAM" id="MobiDB-lite"/>
    </source>
</evidence>
<reference evidence="4" key="1">
    <citation type="submission" date="2017-02" db="UniProtKB">
        <authorList>
            <consortium name="WormBaseParasite"/>
        </authorList>
    </citation>
    <scope>IDENTIFICATION</scope>
</reference>